<dbReference type="SMART" id="SM00184">
    <property type="entry name" value="RING"/>
    <property type="match status" value="1"/>
</dbReference>
<evidence type="ECO:0000256" key="10">
    <source>
        <dbReference type="ARBA" id="ARBA00022833"/>
    </source>
</evidence>
<dbReference type="GO" id="GO:0016020">
    <property type="term" value="C:membrane"/>
    <property type="evidence" value="ECO:0007669"/>
    <property type="project" value="UniProtKB-SubCell"/>
</dbReference>
<dbReference type="GO" id="GO:0061630">
    <property type="term" value="F:ubiquitin protein ligase activity"/>
    <property type="evidence" value="ECO:0007669"/>
    <property type="project" value="UniProtKB-EC"/>
</dbReference>
<evidence type="ECO:0000256" key="9">
    <source>
        <dbReference type="ARBA" id="ARBA00022786"/>
    </source>
</evidence>
<sequence>MSSSSGTPEYEYSPFSREQRHSYRFSGRVLLTAVVILAFLTVVFVLVRLVLFQFVLRGRGGGSLAAGVRRSFGRLSSGHGRGLGAAALAALPVTAYSKDAASTSGGATDCAVCLSELADGEKVRALPSCGHVFHVECVDAWLRSRTTCPVCRAEVAPPTKDAAAPAVFGAGGTLVVTVDGGAAQTTRGSRVSSVLGSAGQPAGSGAG</sequence>
<organism evidence="17 18">
    <name type="scientific">Eleusine coracana subsp. coracana</name>
    <dbReference type="NCBI Taxonomy" id="191504"/>
    <lineage>
        <taxon>Eukaryota</taxon>
        <taxon>Viridiplantae</taxon>
        <taxon>Streptophyta</taxon>
        <taxon>Embryophyta</taxon>
        <taxon>Tracheophyta</taxon>
        <taxon>Spermatophyta</taxon>
        <taxon>Magnoliopsida</taxon>
        <taxon>Liliopsida</taxon>
        <taxon>Poales</taxon>
        <taxon>Poaceae</taxon>
        <taxon>PACMAD clade</taxon>
        <taxon>Chloridoideae</taxon>
        <taxon>Cynodonteae</taxon>
        <taxon>Eleusininae</taxon>
        <taxon>Eleusine</taxon>
    </lineage>
</organism>
<evidence type="ECO:0000259" key="16">
    <source>
        <dbReference type="PROSITE" id="PS50089"/>
    </source>
</evidence>
<evidence type="ECO:0000256" key="7">
    <source>
        <dbReference type="ARBA" id="ARBA00022723"/>
    </source>
</evidence>
<name>A0AAV5D821_ELECO</name>
<dbReference type="Gene3D" id="3.30.40.10">
    <property type="entry name" value="Zinc/RING finger domain, C3HC4 (zinc finger)"/>
    <property type="match status" value="1"/>
</dbReference>
<dbReference type="Proteomes" id="UP001054889">
    <property type="component" value="Unassembled WGS sequence"/>
</dbReference>
<evidence type="ECO:0000256" key="4">
    <source>
        <dbReference type="ARBA" id="ARBA00012483"/>
    </source>
</evidence>
<dbReference type="EMBL" id="BQKI01000012">
    <property type="protein sequence ID" value="GJN06424.1"/>
    <property type="molecule type" value="Genomic_DNA"/>
</dbReference>
<evidence type="ECO:0000313" key="17">
    <source>
        <dbReference type="EMBL" id="GJN06424.1"/>
    </source>
</evidence>
<keyword evidence="11 15" id="KW-1133">Transmembrane helix</keyword>
<evidence type="ECO:0000256" key="11">
    <source>
        <dbReference type="ARBA" id="ARBA00022989"/>
    </source>
</evidence>
<comment type="similarity">
    <text evidence="13">Belongs to the RING-type zinc finger family. ATL subfamily.</text>
</comment>
<comment type="pathway">
    <text evidence="3">Protein modification; protein ubiquitination.</text>
</comment>
<dbReference type="Pfam" id="PF13639">
    <property type="entry name" value="zf-RING_2"/>
    <property type="match status" value="1"/>
</dbReference>
<dbReference type="FunFam" id="3.30.40.10:FF:000187">
    <property type="entry name" value="E3 ubiquitin-protein ligase ATL6"/>
    <property type="match status" value="1"/>
</dbReference>
<dbReference type="CDD" id="cd16461">
    <property type="entry name" value="RING-H2_EL5-like"/>
    <property type="match status" value="1"/>
</dbReference>
<dbReference type="InterPro" id="IPR013083">
    <property type="entry name" value="Znf_RING/FYVE/PHD"/>
</dbReference>
<reference evidence="17" key="1">
    <citation type="journal article" date="2018" name="DNA Res.">
        <title>Multiple hybrid de novo genome assembly of finger millet, an orphan allotetraploid crop.</title>
        <authorList>
            <person name="Hatakeyama M."/>
            <person name="Aluri S."/>
            <person name="Balachadran M.T."/>
            <person name="Sivarajan S.R."/>
            <person name="Patrignani A."/>
            <person name="Gruter S."/>
            <person name="Poveda L."/>
            <person name="Shimizu-Inatsugi R."/>
            <person name="Baeten J."/>
            <person name="Francoijs K.J."/>
            <person name="Nataraja K.N."/>
            <person name="Reddy Y.A.N."/>
            <person name="Phadnis S."/>
            <person name="Ravikumar R.L."/>
            <person name="Schlapbach R."/>
            <person name="Sreeman S.M."/>
            <person name="Shimizu K.K."/>
        </authorList>
    </citation>
    <scope>NUCLEOTIDE SEQUENCE</scope>
</reference>
<evidence type="ECO:0000256" key="3">
    <source>
        <dbReference type="ARBA" id="ARBA00004906"/>
    </source>
</evidence>
<evidence type="ECO:0000256" key="15">
    <source>
        <dbReference type="SAM" id="Phobius"/>
    </source>
</evidence>
<gene>
    <name evidence="17" type="primary">ga24153</name>
    <name evidence="17" type="ORF">PR202_ga24153</name>
</gene>
<dbReference type="EC" id="2.3.2.27" evidence="4"/>
<evidence type="ECO:0000256" key="2">
    <source>
        <dbReference type="ARBA" id="ARBA00004167"/>
    </source>
</evidence>
<dbReference type="PROSITE" id="PS50089">
    <property type="entry name" value="ZF_RING_2"/>
    <property type="match status" value="1"/>
</dbReference>
<keyword evidence="12 15" id="KW-0472">Membrane</keyword>
<comment type="catalytic activity">
    <reaction evidence="1">
        <text>S-ubiquitinyl-[E2 ubiquitin-conjugating enzyme]-L-cysteine + [acceptor protein]-L-lysine = [E2 ubiquitin-conjugating enzyme]-L-cysteine + N(6)-ubiquitinyl-[acceptor protein]-L-lysine.</text>
        <dbReference type="EC" id="2.3.2.27"/>
    </reaction>
</comment>
<comment type="caution">
    <text evidence="17">The sequence shown here is derived from an EMBL/GenBank/DDBJ whole genome shotgun (WGS) entry which is preliminary data.</text>
</comment>
<dbReference type="AlphaFoldDB" id="A0AAV5D821"/>
<proteinExistence type="inferred from homology"/>
<evidence type="ECO:0000256" key="12">
    <source>
        <dbReference type="ARBA" id="ARBA00023136"/>
    </source>
</evidence>
<dbReference type="GO" id="GO:0008270">
    <property type="term" value="F:zinc ion binding"/>
    <property type="evidence" value="ECO:0007669"/>
    <property type="project" value="UniProtKB-KW"/>
</dbReference>
<dbReference type="PANTHER" id="PTHR45768">
    <property type="entry name" value="E3 UBIQUITIN-PROTEIN LIGASE RNF13-LIKE"/>
    <property type="match status" value="1"/>
</dbReference>
<dbReference type="PANTHER" id="PTHR45768:SF34">
    <property type="entry name" value="RING-H2 FINGER PROTEIN ATL64"/>
    <property type="match status" value="1"/>
</dbReference>
<dbReference type="SUPFAM" id="SSF57850">
    <property type="entry name" value="RING/U-box"/>
    <property type="match status" value="1"/>
</dbReference>
<evidence type="ECO:0000256" key="14">
    <source>
        <dbReference type="PROSITE-ProRule" id="PRU00175"/>
    </source>
</evidence>
<evidence type="ECO:0000256" key="5">
    <source>
        <dbReference type="ARBA" id="ARBA00022679"/>
    </source>
</evidence>
<evidence type="ECO:0000313" key="18">
    <source>
        <dbReference type="Proteomes" id="UP001054889"/>
    </source>
</evidence>
<keyword evidence="9" id="KW-0833">Ubl conjugation pathway</keyword>
<keyword evidence="8 14" id="KW-0863">Zinc-finger</keyword>
<keyword evidence="18" id="KW-1185">Reference proteome</keyword>
<evidence type="ECO:0000256" key="8">
    <source>
        <dbReference type="ARBA" id="ARBA00022771"/>
    </source>
</evidence>
<reference evidence="17" key="2">
    <citation type="submission" date="2021-12" db="EMBL/GenBank/DDBJ databases">
        <title>Resequencing data analysis of finger millet.</title>
        <authorList>
            <person name="Hatakeyama M."/>
            <person name="Aluri S."/>
            <person name="Balachadran M.T."/>
            <person name="Sivarajan S.R."/>
            <person name="Poveda L."/>
            <person name="Shimizu-Inatsugi R."/>
            <person name="Schlapbach R."/>
            <person name="Sreeman S.M."/>
            <person name="Shimizu K.K."/>
        </authorList>
    </citation>
    <scope>NUCLEOTIDE SEQUENCE</scope>
</reference>
<keyword evidence="6 15" id="KW-0812">Transmembrane</keyword>
<feature type="domain" description="RING-type" evidence="16">
    <location>
        <begin position="110"/>
        <end position="152"/>
    </location>
</feature>
<protein>
    <recommendedName>
        <fullName evidence="4">RING-type E3 ubiquitin transferase</fullName>
        <ecNumber evidence="4">2.3.2.27</ecNumber>
    </recommendedName>
</protein>
<dbReference type="InterPro" id="IPR001841">
    <property type="entry name" value="Znf_RING"/>
</dbReference>
<evidence type="ECO:0000256" key="13">
    <source>
        <dbReference type="ARBA" id="ARBA00024209"/>
    </source>
</evidence>
<keyword evidence="5" id="KW-0808">Transferase</keyword>
<dbReference type="SMART" id="SM01197">
    <property type="entry name" value="FANCL_C"/>
    <property type="match status" value="1"/>
</dbReference>
<evidence type="ECO:0000256" key="1">
    <source>
        <dbReference type="ARBA" id="ARBA00000900"/>
    </source>
</evidence>
<keyword evidence="10" id="KW-0862">Zinc</keyword>
<feature type="transmembrane region" description="Helical" evidence="15">
    <location>
        <begin position="29"/>
        <end position="51"/>
    </location>
</feature>
<accession>A0AAV5D821</accession>
<evidence type="ECO:0000256" key="6">
    <source>
        <dbReference type="ARBA" id="ARBA00022692"/>
    </source>
</evidence>
<keyword evidence="7" id="KW-0479">Metal-binding</keyword>
<comment type="subcellular location">
    <subcellularLocation>
        <location evidence="2">Membrane</location>
        <topology evidence="2">Single-pass membrane protein</topology>
    </subcellularLocation>
</comment>